<dbReference type="Pfam" id="PF03652">
    <property type="entry name" value="RuvX"/>
    <property type="match status" value="1"/>
</dbReference>
<keyword evidence="1 5" id="KW-0963">Cytoplasm</keyword>
<protein>
    <recommendedName>
        <fullName evidence="5">Putative pre-16S rRNA nuclease</fullName>
        <ecNumber evidence="5">3.1.-.-</ecNumber>
    </recommendedName>
</protein>
<dbReference type="NCBIfam" id="TIGR00250">
    <property type="entry name" value="RNAse_H_YqgF"/>
    <property type="match status" value="1"/>
</dbReference>
<dbReference type="InterPro" id="IPR005227">
    <property type="entry name" value="YqgF"/>
</dbReference>
<comment type="subcellular location">
    <subcellularLocation>
        <location evidence="5">Cytoplasm</location>
    </subcellularLocation>
</comment>
<dbReference type="EMBL" id="JALKII010000002">
    <property type="protein sequence ID" value="MCK0536829.1"/>
    <property type="molecule type" value="Genomic_DNA"/>
</dbReference>
<evidence type="ECO:0000313" key="7">
    <source>
        <dbReference type="EMBL" id="MCK0536829.1"/>
    </source>
</evidence>
<accession>A0ABT0E4U4</accession>
<dbReference type="HAMAP" id="MF_00651">
    <property type="entry name" value="Nuclease_YqgF"/>
    <property type="match status" value="1"/>
</dbReference>
<evidence type="ECO:0000256" key="3">
    <source>
        <dbReference type="ARBA" id="ARBA00022722"/>
    </source>
</evidence>
<keyword evidence="3 5" id="KW-0540">Nuclease</keyword>
<dbReference type="GO" id="GO:0016787">
    <property type="term" value="F:hydrolase activity"/>
    <property type="evidence" value="ECO:0007669"/>
    <property type="project" value="UniProtKB-KW"/>
</dbReference>
<evidence type="ECO:0000256" key="1">
    <source>
        <dbReference type="ARBA" id="ARBA00022490"/>
    </source>
</evidence>
<reference evidence="7" key="1">
    <citation type="submission" date="2022-04" db="EMBL/GenBank/DDBJ databases">
        <title>Alcanivorax sp. CY1518 draft genome sequence.</title>
        <authorList>
            <person name="Zhao G."/>
            <person name="An M."/>
        </authorList>
    </citation>
    <scope>NUCLEOTIDE SEQUENCE</scope>
    <source>
        <strain evidence="7">CY1518</strain>
    </source>
</reference>
<dbReference type="Proteomes" id="UP001165524">
    <property type="component" value="Unassembled WGS sequence"/>
</dbReference>
<name>A0ABT0E4U4_9GAMM</name>
<dbReference type="EC" id="3.1.-.-" evidence="5"/>
<dbReference type="InterPro" id="IPR006641">
    <property type="entry name" value="YqgF/RNaseH-like_dom"/>
</dbReference>
<dbReference type="PANTHER" id="PTHR33317:SF4">
    <property type="entry name" value="POLYNUCLEOTIDYL TRANSFERASE, RIBONUCLEASE H-LIKE SUPERFAMILY PROTEIN"/>
    <property type="match status" value="1"/>
</dbReference>
<dbReference type="CDD" id="cd16964">
    <property type="entry name" value="YqgF"/>
    <property type="match status" value="1"/>
</dbReference>
<dbReference type="InterPro" id="IPR037027">
    <property type="entry name" value="YqgF/RNaseH-like_dom_sf"/>
</dbReference>
<dbReference type="RefSeq" id="WP_246948600.1">
    <property type="nucleotide sequence ID" value="NZ_JALKII010000002.1"/>
</dbReference>
<comment type="caution">
    <text evidence="7">The sequence shown here is derived from an EMBL/GenBank/DDBJ whole genome shotgun (WGS) entry which is preliminary data.</text>
</comment>
<dbReference type="PANTHER" id="PTHR33317">
    <property type="entry name" value="POLYNUCLEOTIDYL TRANSFERASE, RIBONUCLEASE H-LIKE SUPERFAMILY PROTEIN"/>
    <property type="match status" value="1"/>
</dbReference>
<sequence length="139" mass="14954">MTTTVLAFDFGTRKIGAASGQSLTGSGTPLPALPCRDGIPDWQQVAALLAEWQPTLLLVGLPLNMDGTDSELAQRARRFAGRLQGRFGKPVQLIDERLSTREARERLGDGYRGGSDPRVDSMAAVLLIESFFRDGAPAP</sequence>
<dbReference type="Gene3D" id="3.30.420.140">
    <property type="entry name" value="YqgF/RNase H-like domain"/>
    <property type="match status" value="1"/>
</dbReference>
<feature type="domain" description="YqgF/RNase H-like" evidence="6">
    <location>
        <begin position="3"/>
        <end position="103"/>
    </location>
</feature>
<comment type="similarity">
    <text evidence="5">Belongs to the YqgF HJR family.</text>
</comment>
<dbReference type="SMART" id="SM00732">
    <property type="entry name" value="YqgFc"/>
    <property type="match status" value="1"/>
</dbReference>
<keyword evidence="8" id="KW-1185">Reference proteome</keyword>
<keyword evidence="2 5" id="KW-0690">Ribosome biogenesis</keyword>
<proteinExistence type="inferred from homology"/>
<organism evidence="7 8">
    <name type="scientific">Alcanivorax quisquiliarum</name>
    <dbReference type="NCBI Taxonomy" id="2933565"/>
    <lineage>
        <taxon>Bacteria</taxon>
        <taxon>Pseudomonadati</taxon>
        <taxon>Pseudomonadota</taxon>
        <taxon>Gammaproteobacteria</taxon>
        <taxon>Oceanospirillales</taxon>
        <taxon>Alcanivoracaceae</taxon>
        <taxon>Alcanivorax</taxon>
    </lineage>
</organism>
<evidence type="ECO:0000256" key="5">
    <source>
        <dbReference type="HAMAP-Rule" id="MF_00651"/>
    </source>
</evidence>
<keyword evidence="4 5" id="KW-0378">Hydrolase</keyword>
<gene>
    <name evidence="7" type="primary">ruvX</name>
    <name evidence="7" type="ORF">MU846_03830</name>
</gene>
<dbReference type="InterPro" id="IPR012337">
    <property type="entry name" value="RNaseH-like_sf"/>
</dbReference>
<evidence type="ECO:0000259" key="6">
    <source>
        <dbReference type="SMART" id="SM00732"/>
    </source>
</evidence>
<dbReference type="SUPFAM" id="SSF53098">
    <property type="entry name" value="Ribonuclease H-like"/>
    <property type="match status" value="1"/>
</dbReference>
<evidence type="ECO:0000313" key="8">
    <source>
        <dbReference type="Proteomes" id="UP001165524"/>
    </source>
</evidence>
<evidence type="ECO:0000256" key="2">
    <source>
        <dbReference type="ARBA" id="ARBA00022517"/>
    </source>
</evidence>
<evidence type="ECO:0000256" key="4">
    <source>
        <dbReference type="ARBA" id="ARBA00022801"/>
    </source>
</evidence>
<comment type="function">
    <text evidence="5">Could be a nuclease involved in processing of the 5'-end of pre-16S rRNA.</text>
</comment>